<evidence type="ECO:0000313" key="1">
    <source>
        <dbReference type="EMBL" id="KAJ4729165.1"/>
    </source>
</evidence>
<dbReference type="Proteomes" id="UP001164539">
    <property type="component" value="Chromosome 1"/>
</dbReference>
<sequence>MARNWKDAVLFTAMVAVECSIVGTNTIFKAATKKGMSNYVFVVYSVAATTLALFPLAFIFRSSTALPSVKFPLFSRICLLGLAGALCRIIGYTGIAYSGPTLASLISNITPAFTFILAIIFRMEKLTVRNSSTRAKIIGTIVSISGAMLVVLYTGPVILSSPSSSAASELSIQWSVGSPKSSWVIGGLLFTLENILVSILFIIQTQTIKIYPAEFVVAFLYSLCSTIISAPLCLIAETNLSAWRLKPGIELAAIIFSGGFGMSLCTVVHIFGLNMKGPVYTATFKPLSIAIAAFMSFIFLGDALYLGSVVGAVIISIGFYAVIWGKANEERANGNYSGTTSLGASSDSKIKTPLLHSLKVEGRDT</sequence>
<name>A0ACC1Z2V1_MELAZ</name>
<proteinExistence type="predicted"/>
<keyword evidence="2" id="KW-1185">Reference proteome</keyword>
<gene>
    <name evidence="1" type="ORF">OWV82_001989</name>
</gene>
<comment type="caution">
    <text evidence="1">The sequence shown here is derived from an EMBL/GenBank/DDBJ whole genome shotgun (WGS) entry which is preliminary data.</text>
</comment>
<evidence type="ECO:0000313" key="2">
    <source>
        <dbReference type="Proteomes" id="UP001164539"/>
    </source>
</evidence>
<dbReference type="EMBL" id="CM051394">
    <property type="protein sequence ID" value="KAJ4729165.1"/>
    <property type="molecule type" value="Genomic_DNA"/>
</dbReference>
<reference evidence="1 2" key="1">
    <citation type="journal article" date="2023" name="Science">
        <title>Complex scaffold remodeling in plant triterpene biosynthesis.</title>
        <authorList>
            <person name="De La Pena R."/>
            <person name="Hodgson H."/>
            <person name="Liu J.C."/>
            <person name="Stephenson M.J."/>
            <person name="Martin A.C."/>
            <person name="Owen C."/>
            <person name="Harkess A."/>
            <person name="Leebens-Mack J."/>
            <person name="Jimenez L.E."/>
            <person name="Osbourn A."/>
            <person name="Sattely E.S."/>
        </authorList>
    </citation>
    <scope>NUCLEOTIDE SEQUENCE [LARGE SCALE GENOMIC DNA]</scope>
    <source>
        <strain evidence="2">cv. JPN11</strain>
        <tissue evidence="1">Leaf</tissue>
    </source>
</reference>
<accession>A0ACC1Z2V1</accession>
<organism evidence="1 2">
    <name type="scientific">Melia azedarach</name>
    <name type="common">Chinaberry tree</name>
    <dbReference type="NCBI Taxonomy" id="155640"/>
    <lineage>
        <taxon>Eukaryota</taxon>
        <taxon>Viridiplantae</taxon>
        <taxon>Streptophyta</taxon>
        <taxon>Embryophyta</taxon>
        <taxon>Tracheophyta</taxon>
        <taxon>Spermatophyta</taxon>
        <taxon>Magnoliopsida</taxon>
        <taxon>eudicotyledons</taxon>
        <taxon>Gunneridae</taxon>
        <taxon>Pentapetalae</taxon>
        <taxon>rosids</taxon>
        <taxon>malvids</taxon>
        <taxon>Sapindales</taxon>
        <taxon>Meliaceae</taxon>
        <taxon>Melia</taxon>
    </lineage>
</organism>
<protein>
    <submittedName>
        <fullName evidence="1">WAT1-related protein</fullName>
    </submittedName>
</protein>